<reference evidence="1" key="1">
    <citation type="submission" date="2022-11" db="EMBL/GenBank/DDBJ databases">
        <title>Centuries of genome instability and evolution in soft-shell clam transmissible cancer (bioRxiv).</title>
        <authorList>
            <person name="Hart S.F.M."/>
            <person name="Yonemitsu M.A."/>
            <person name="Giersch R.M."/>
            <person name="Beal B.F."/>
            <person name="Arriagada G."/>
            <person name="Davis B.W."/>
            <person name="Ostrander E.A."/>
            <person name="Goff S.P."/>
            <person name="Metzger M.J."/>
        </authorList>
    </citation>
    <scope>NUCLEOTIDE SEQUENCE</scope>
    <source>
        <strain evidence="1">MELC-2E11</strain>
        <tissue evidence="1">Siphon/mantle</tissue>
    </source>
</reference>
<accession>A0ABY7EIY6</accession>
<gene>
    <name evidence="1" type="ORF">MAR_035034</name>
</gene>
<proteinExistence type="predicted"/>
<name>A0ABY7EIY6_MYAAR</name>
<evidence type="ECO:0000313" key="1">
    <source>
        <dbReference type="EMBL" id="WAR09958.1"/>
    </source>
</evidence>
<sequence>MRINFQEKKINFVVYKYHAFTKEEIERRAKELCHIMNDVIPYNYDFFPIIHFASLCVIGKALSLQIGKVATVVGAFLTKGFSEGNKQ</sequence>
<dbReference type="EMBL" id="CP111018">
    <property type="protein sequence ID" value="WAR09958.1"/>
    <property type="molecule type" value="Genomic_DNA"/>
</dbReference>
<dbReference type="Proteomes" id="UP001164746">
    <property type="component" value="Chromosome 7"/>
</dbReference>
<keyword evidence="2" id="KW-1185">Reference proteome</keyword>
<protein>
    <submittedName>
        <fullName evidence="1">Uncharacterized protein</fullName>
    </submittedName>
</protein>
<evidence type="ECO:0000313" key="2">
    <source>
        <dbReference type="Proteomes" id="UP001164746"/>
    </source>
</evidence>
<organism evidence="1 2">
    <name type="scientific">Mya arenaria</name>
    <name type="common">Soft-shell clam</name>
    <dbReference type="NCBI Taxonomy" id="6604"/>
    <lineage>
        <taxon>Eukaryota</taxon>
        <taxon>Metazoa</taxon>
        <taxon>Spiralia</taxon>
        <taxon>Lophotrochozoa</taxon>
        <taxon>Mollusca</taxon>
        <taxon>Bivalvia</taxon>
        <taxon>Autobranchia</taxon>
        <taxon>Heteroconchia</taxon>
        <taxon>Euheterodonta</taxon>
        <taxon>Imparidentia</taxon>
        <taxon>Neoheterodontei</taxon>
        <taxon>Myida</taxon>
        <taxon>Myoidea</taxon>
        <taxon>Myidae</taxon>
        <taxon>Mya</taxon>
    </lineage>
</organism>